<reference evidence="4" key="1">
    <citation type="submission" date="2020-04" db="EMBL/GenBank/DDBJ databases">
        <title>Draft genome resource of the tomato pathogen Pseudocercospora fuligena.</title>
        <authorList>
            <person name="Zaccaron A."/>
        </authorList>
    </citation>
    <scope>NUCLEOTIDE SEQUENCE</scope>
    <source>
        <strain evidence="4">PF001</strain>
    </source>
</reference>
<name>A0A8H6VKD9_9PEZI</name>
<evidence type="ECO:0000313" key="5">
    <source>
        <dbReference type="Proteomes" id="UP000660729"/>
    </source>
</evidence>
<dbReference type="InterPro" id="IPR029058">
    <property type="entry name" value="AB_hydrolase_fold"/>
</dbReference>
<evidence type="ECO:0000256" key="1">
    <source>
        <dbReference type="ARBA" id="ARBA00010088"/>
    </source>
</evidence>
<feature type="domain" description="Epoxide hydrolase N-terminal" evidence="3">
    <location>
        <begin position="21"/>
        <end position="133"/>
    </location>
</feature>
<dbReference type="InterPro" id="IPR000639">
    <property type="entry name" value="Epox_hydrolase-like"/>
</dbReference>
<evidence type="ECO:0000256" key="2">
    <source>
        <dbReference type="ARBA" id="ARBA00022801"/>
    </source>
</evidence>
<dbReference type="GO" id="GO:0097176">
    <property type="term" value="P:epoxide metabolic process"/>
    <property type="evidence" value="ECO:0007669"/>
    <property type="project" value="TreeGrafter"/>
</dbReference>
<evidence type="ECO:0000313" key="4">
    <source>
        <dbReference type="EMBL" id="KAF7194905.1"/>
    </source>
</evidence>
<dbReference type="SUPFAM" id="SSF53474">
    <property type="entry name" value="alpha/beta-Hydrolases"/>
    <property type="match status" value="1"/>
</dbReference>
<dbReference type="AlphaFoldDB" id="A0A8H6VKD9"/>
<keyword evidence="2 4" id="KW-0378">Hydrolase</keyword>
<dbReference type="InterPro" id="IPR010497">
    <property type="entry name" value="Epoxide_hydro_N"/>
</dbReference>
<gene>
    <name evidence="4" type="ORF">HII31_03742</name>
</gene>
<dbReference type="PIRSF" id="PIRSF001112">
    <property type="entry name" value="Epoxide_hydrolase"/>
    <property type="match status" value="1"/>
</dbReference>
<dbReference type="Pfam" id="PF06441">
    <property type="entry name" value="EHN"/>
    <property type="match status" value="1"/>
</dbReference>
<dbReference type="InterPro" id="IPR016292">
    <property type="entry name" value="Epoxide_hydrolase"/>
</dbReference>
<feature type="non-terminal residue" evidence="4">
    <location>
        <position position="1"/>
    </location>
</feature>
<dbReference type="PANTHER" id="PTHR21661:SF39">
    <property type="entry name" value="HYDROLASE, PUTATIVE (AFU_ORTHOLOGUE AFUA_3G08960)-RELATED"/>
    <property type="match status" value="1"/>
</dbReference>
<accession>A0A8H6VKD9</accession>
<sequence length="403" mass="44760">STSSIMADYSQIPKGATLKPTPFTAKASEEKLQLCKDLIRLSPIGPEAYSNTTTDRSDGMRRDWLTNAKKIWETDYDWRKTEARINAFPNYSVAIADEDGDNIDLHFIALFSKREDAVPISMSHGWPSCFFEFFPLLDVLTEKYSPEELPFHVIVPSLPGYAYSSVPTTKEYTVPKVAILFDQLMRGLGFNSYVAHGGDVGSGITFVQGTASDACKAIHVNNIFMAPPDDADKLPLDEVEAAARARADKTNPTCFSYASEHATRPGTIGLALQTSPVALLSWIGEKYLEWTDEDPPLEASKKYDNGYGHRAYDSAAHSRHCNALLADRDYGPLHLSVSISPTVTKPLGYSFFPYDISPTPRSWAEKSTKLTQYVRHERGGHFPGTEKPKELLADIEAFVKMLD</sequence>
<dbReference type="EMBL" id="JABCIY010000047">
    <property type="protein sequence ID" value="KAF7194905.1"/>
    <property type="molecule type" value="Genomic_DNA"/>
</dbReference>
<dbReference type="GO" id="GO:0004301">
    <property type="term" value="F:epoxide hydrolase activity"/>
    <property type="evidence" value="ECO:0007669"/>
    <property type="project" value="TreeGrafter"/>
</dbReference>
<dbReference type="PANTHER" id="PTHR21661">
    <property type="entry name" value="EPOXIDE HYDROLASE 1-RELATED"/>
    <property type="match status" value="1"/>
</dbReference>
<dbReference type="PRINTS" id="PR00412">
    <property type="entry name" value="EPOXHYDRLASE"/>
</dbReference>
<dbReference type="Gene3D" id="3.40.50.1820">
    <property type="entry name" value="alpha/beta hydrolase"/>
    <property type="match status" value="1"/>
</dbReference>
<comment type="similarity">
    <text evidence="1">Belongs to the peptidase S33 family.</text>
</comment>
<dbReference type="Proteomes" id="UP000660729">
    <property type="component" value="Unassembled WGS sequence"/>
</dbReference>
<evidence type="ECO:0000259" key="3">
    <source>
        <dbReference type="Pfam" id="PF06441"/>
    </source>
</evidence>
<keyword evidence="5" id="KW-1185">Reference proteome</keyword>
<protein>
    <submittedName>
        <fullName evidence="4">Putative epoxide hydrolase</fullName>
    </submittedName>
</protein>
<organism evidence="4 5">
    <name type="scientific">Pseudocercospora fuligena</name>
    <dbReference type="NCBI Taxonomy" id="685502"/>
    <lineage>
        <taxon>Eukaryota</taxon>
        <taxon>Fungi</taxon>
        <taxon>Dikarya</taxon>
        <taxon>Ascomycota</taxon>
        <taxon>Pezizomycotina</taxon>
        <taxon>Dothideomycetes</taxon>
        <taxon>Dothideomycetidae</taxon>
        <taxon>Mycosphaerellales</taxon>
        <taxon>Mycosphaerellaceae</taxon>
        <taxon>Pseudocercospora</taxon>
    </lineage>
</organism>
<dbReference type="OrthoDB" id="3627131at2759"/>
<comment type="caution">
    <text evidence="4">The sequence shown here is derived from an EMBL/GenBank/DDBJ whole genome shotgun (WGS) entry which is preliminary data.</text>
</comment>
<proteinExistence type="inferred from homology"/>